<dbReference type="SUPFAM" id="SSF52540">
    <property type="entry name" value="P-loop containing nucleoside triphosphate hydrolases"/>
    <property type="match status" value="1"/>
</dbReference>
<gene>
    <name evidence="3" type="primary">tadA</name>
    <name evidence="3" type="ORF">G9U51_13795</name>
</gene>
<dbReference type="PANTHER" id="PTHR30486">
    <property type="entry name" value="TWITCHING MOTILITY PROTEIN PILT"/>
    <property type="match status" value="1"/>
</dbReference>
<accession>A0A967B8P0</accession>
<dbReference type="Gene3D" id="3.40.50.300">
    <property type="entry name" value="P-loop containing nucleotide triphosphate hydrolases"/>
    <property type="match status" value="1"/>
</dbReference>
<evidence type="ECO:0000259" key="2">
    <source>
        <dbReference type="Pfam" id="PF00437"/>
    </source>
</evidence>
<feature type="domain" description="Bacterial type II secretion system protein E" evidence="2">
    <location>
        <begin position="46"/>
        <end position="186"/>
    </location>
</feature>
<evidence type="ECO:0000313" key="4">
    <source>
        <dbReference type="Proteomes" id="UP000744769"/>
    </source>
</evidence>
<keyword evidence="4" id="KW-1185">Reference proteome</keyword>
<reference evidence="3" key="1">
    <citation type="submission" date="2020-03" db="EMBL/GenBank/DDBJ databases">
        <title>Draft sequencing of Calidifontibacter sp. DB0510.</title>
        <authorList>
            <person name="Kim D.-U."/>
        </authorList>
    </citation>
    <scope>NUCLEOTIDE SEQUENCE</scope>
    <source>
        <strain evidence="3">DB0510</strain>
    </source>
</reference>
<dbReference type="AlphaFoldDB" id="A0A967B8P0"/>
<dbReference type="Proteomes" id="UP000744769">
    <property type="component" value="Unassembled WGS sequence"/>
</dbReference>
<evidence type="ECO:0000313" key="3">
    <source>
        <dbReference type="EMBL" id="NHN56846.1"/>
    </source>
</evidence>
<name>A0A967B8P0_9MICO</name>
<dbReference type="Gene3D" id="3.30.450.380">
    <property type="match status" value="1"/>
</dbReference>
<evidence type="ECO:0000256" key="1">
    <source>
        <dbReference type="ARBA" id="ARBA00006611"/>
    </source>
</evidence>
<dbReference type="InterPro" id="IPR001482">
    <property type="entry name" value="T2SS/T4SS_dom"/>
</dbReference>
<dbReference type="PANTHER" id="PTHR30486:SF6">
    <property type="entry name" value="TYPE IV PILUS RETRACTATION ATPASE PILT"/>
    <property type="match status" value="1"/>
</dbReference>
<protein>
    <submittedName>
        <fullName evidence="3">Flp pilus assembly complex ATPase component TadA</fullName>
    </submittedName>
</protein>
<organism evidence="3 4">
    <name type="scientific">Metallococcus carri</name>
    <dbReference type="NCBI Taxonomy" id="1656884"/>
    <lineage>
        <taxon>Bacteria</taxon>
        <taxon>Bacillati</taxon>
        <taxon>Actinomycetota</taxon>
        <taxon>Actinomycetes</taxon>
        <taxon>Micrococcales</taxon>
        <taxon>Dermacoccaceae</taxon>
        <taxon>Metallococcus</taxon>
    </lineage>
</organism>
<dbReference type="InterPro" id="IPR050921">
    <property type="entry name" value="T4SS_GSP_E_ATPase"/>
</dbReference>
<dbReference type="EMBL" id="JAAOIV010000010">
    <property type="protein sequence ID" value="NHN56846.1"/>
    <property type="molecule type" value="Genomic_DNA"/>
</dbReference>
<dbReference type="InterPro" id="IPR027417">
    <property type="entry name" value="P-loop_NTPase"/>
</dbReference>
<dbReference type="GO" id="GO:0016887">
    <property type="term" value="F:ATP hydrolysis activity"/>
    <property type="evidence" value="ECO:0007669"/>
    <property type="project" value="InterPro"/>
</dbReference>
<dbReference type="Pfam" id="PF00437">
    <property type="entry name" value="T2SSE"/>
    <property type="match status" value="1"/>
</dbReference>
<sequence length="189" mass="19426">MWQHIRAGEMPTPDRVQGVVEGQAGVLGAGGVARLRQEFSAAVLGAGPLQPLIDSGEVTDVLVNGGAGVWVDRGGGLEPADVTMGVDEARRLAVRLAQVAGRRLDDATPCVDGLLPGGVRLHAVLPPLVEGGAHISLRVPQVERFSLAELARAGALDAATADLLRRIVGARVAFVVSGGTGSGNTTWHL</sequence>
<comment type="similarity">
    <text evidence="1">Belongs to the GSP E family.</text>
</comment>
<proteinExistence type="inferred from homology"/>
<comment type="caution">
    <text evidence="3">The sequence shown here is derived from an EMBL/GenBank/DDBJ whole genome shotgun (WGS) entry which is preliminary data.</text>
</comment>